<dbReference type="SMART" id="SM00355">
    <property type="entry name" value="ZnF_C2H2"/>
    <property type="match status" value="3"/>
</dbReference>
<dbReference type="WBParaSite" id="PgR003_g053_t02">
    <property type="protein sequence ID" value="PgR003_g053_t02"/>
    <property type="gene ID" value="PgR003_g053"/>
</dbReference>
<reference evidence="4 5" key="1">
    <citation type="submission" date="2022-11" db="UniProtKB">
        <authorList>
            <consortium name="WormBaseParasite"/>
        </authorList>
    </citation>
    <scope>IDENTIFICATION</scope>
</reference>
<feature type="compositionally biased region" description="Basic and acidic residues" evidence="1">
    <location>
        <begin position="405"/>
        <end position="416"/>
    </location>
</feature>
<feature type="domain" description="C2H2-type" evidence="2">
    <location>
        <begin position="256"/>
        <end position="276"/>
    </location>
</feature>
<dbReference type="InterPro" id="IPR013087">
    <property type="entry name" value="Znf_C2H2_type"/>
</dbReference>
<sequence length="456" mass="51958">MSTVSTLMYNRIRGFHILWHMAKDLGINRYACKFCEFGHDRSQSVQTHGKREHGVEDCVEDRIEEYSDEVKSMSEACFGFQALFSQDSRRRSKIPIALPFQRAETLDDVIEGSEGGLSMEHNEDDEELEEHDHEGDTEHEINDEREDHETNEDALDDDNKEEERQEVLPSTGSCRTPSATTIKVIPSSTPKSETLSSVTSVSSSTSSHRSRKTKNRRFGIRKPPSRLKRKEMARLREMSMKLGGAQYFKKRINEAAHCEKCGVQTTSRMSDHAYRHMDAQLFLCPHCDLGNQSRELVVRHIRDMHDSTEHPIDDRLKYAAEIKEMIRQCYPAYFVDAPIPTAADIEKLKASLEMDDCIKGDREEAPEDESNEHEAEDEEHDAEESGEEGDRGGGDEMLHDDDEIGHEGDESGHEEDKLDDGDDEHHTIENEDDVVENVVGTRTATGEEDEEIEAEM</sequence>
<name>A0A915A8N1_PARUN</name>
<evidence type="ECO:0000259" key="2">
    <source>
        <dbReference type="SMART" id="SM00355"/>
    </source>
</evidence>
<feature type="region of interest" description="Disordered" evidence="1">
    <location>
        <begin position="114"/>
        <end position="224"/>
    </location>
</feature>
<protein>
    <submittedName>
        <fullName evidence="4 5">C2H2-type domain-containing protein</fullName>
    </submittedName>
</protein>
<feature type="region of interest" description="Disordered" evidence="1">
    <location>
        <begin position="362"/>
        <end position="456"/>
    </location>
</feature>
<feature type="domain" description="C2H2-type" evidence="2">
    <location>
        <begin position="30"/>
        <end position="53"/>
    </location>
</feature>
<feature type="compositionally biased region" description="Polar residues" evidence="1">
    <location>
        <begin position="168"/>
        <end position="195"/>
    </location>
</feature>
<feature type="compositionally biased region" description="Acidic residues" evidence="1">
    <location>
        <begin position="446"/>
        <end position="456"/>
    </location>
</feature>
<dbReference type="AlphaFoldDB" id="A0A915A8N1"/>
<feature type="compositionally biased region" description="Acidic residues" evidence="1">
    <location>
        <begin position="364"/>
        <end position="387"/>
    </location>
</feature>
<proteinExistence type="predicted"/>
<dbReference type="WBParaSite" id="PgR003_g053_t01">
    <property type="protein sequence ID" value="PgR003_g053_t01"/>
    <property type="gene ID" value="PgR003_g053"/>
</dbReference>
<evidence type="ECO:0000313" key="4">
    <source>
        <dbReference type="WBParaSite" id="PgR003_g053_t01"/>
    </source>
</evidence>
<feature type="compositionally biased region" description="Basic residues" evidence="1">
    <location>
        <begin position="208"/>
        <end position="224"/>
    </location>
</feature>
<organism evidence="3 5">
    <name type="scientific">Parascaris univalens</name>
    <name type="common">Nematode worm</name>
    <dbReference type="NCBI Taxonomy" id="6257"/>
    <lineage>
        <taxon>Eukaryota</taxon>
        <taxon>Metazoa</taxon>
        <taxon>Ecdysozoa</taxon>
        <taxon>Nematoda</taxon>
        <taxon>Chromadorea</taxon>
        <taxon>Rhabditida</taxon>
        <taxon>Spirurina</taxon>
        <taxon>Ascaridomorpha</taxon>
        <taxon>Ascaridoidea</taxon>
        <taxon>Ascarididae</taxon>
        <taxon>Parascaris</taxon>
    </lineage>
</organism>
<feature type="domain" description="C2H2-type" evidence="2">
    <location>
        <begin position="282"/>
        <end position="305"/>
    </location>
</feature>
<feature type="compositionally biased region" description="Acidic residues" evidence="1">
    <location>
        <begin position="149"/>
        <end position="160"/>
    </location>
</feature>
<evidence type="ECO:0000313" key="5">
    <source>
        <dbReference type="WBParaSite" id="PgR003_g053_t02"/>
    </source>
</evidence>
<evidence type="ECO:0000313" key="3">
    <source>
        <dbReference type="Proteomes" id="UP000887569"/>
    </source>
</evidence>
<evidence type="ECO:0000256" key="1">
    <source>
        <dbReference type="SAM" id="MobiDB-lite"/>
    </source>
</evidence>
<keyword evidence="3" id="KW-1185">Reference proteome</keyword>
<feature type="compositionally biased region" description="Low complexity" evidence="1">
    <location>
        <begin position="196"/>
        <end position="207"/>
    </location>
</feature>
<dbReference type="Proteomes" id="UP000887569">
    <property type="component" value="Unplaced"/>
</dbReference>
<feature type="compositionally biased region" description="Basic and acidic residues" evidence="1">
    <location>
        <begin position="130"/>
        <end position="148"/>
    </location>
</feature>
<accession>A0A915A8N1</accession>
<feature type="compositionally biased region" description="Basic and acidic residues" evidence="1">
    <location>
        <begin position="388"/>
        <end position="397"/>
    </location>
</feature>